<keyword evidence="2" id="KW-0442">Lipid degradation</keyword>
<proteinExistence type="predicted"/>
<dbReference type="Pfam" id="PF01734">
    <property type="entry name" value="Patatin"/>
    <property type="match status" value="1"/>
</dbReference>
<dbReference type="GO" id="GO:0016042">
    <property type="term" value="P:lipid catabolic process"/>
    <property type="evidence" value="ECO:0007669"/>
    <property type="project" value="UniProtKB-KW"/>
</dbReference>
<dbReference type="PANTHER" id="PTHR24185:SF1">
    <property type="entry name" value="CALCIUM-INDEPENDENT PHOSPHOLIPASE A2-GAMMA"/>
    <property type="match status" value="1"/>
</dbReference>
<dbReference type="AlphaFoldDB" id="A0A438N9U8"/>
<feature type="domain" description="PNPLA" evidence="7">
    <location>
        <begin position="335"/>
        <end position="493"/>
    </location>
</feature>
<evidence type="ECO:0000313" key="9">
    <source>
        <dbReference type="Proteomes" id="UP000288859"/>
    </source>
</evidence>
<dbReference type="PANTHER" id="PTHR24185">
    <property type="entry name" value="CALCIUM-INDEPENDENT PHOSPHOLIPASE A2-GAMMA"/>
    <property type="match status" value="1"/>
</dbReference>
<evidence type="ECO:0000256" key="6">
    <source>
        <dbReference type="SAM" id="SignalP"/>
    </source>
</evidence>
<feature type="compositionally biased region" description="Low complexity" evidence="4">
    <location>
        <begin position="137"/>
        <end position="174"/>
    </location>
</feature>
<gene>
    <name evidence="8" type="ORF">B0A52_03738</name>
</gene>
<feature type="chain" id="PRO_5018977002" description="PNPLA domain-containing protein" evidence="6">
    <location>
        <begin position="29"/>
        <end position="822"/>
    </location>
</feature>
<dbReference type="Gene3D" id="3.40.1090.10">
    <property type="entry name" value="Cytosolic phospholipase A2 catalytic domain"/>
    <property type="match status" value="1"/>
</dbReference>
<sequence length="822" mass="90869">MMGLLFPRSRSLPLLFLFAAVHLDLVFCQAYQSVFTLDAFSLQQSCVQNCFTGGFELCYTDILGSVIGCPNKPCSKTFAAVDDCYCRGDLQLVANEWLSSCIDELCTLGDNGVNLANAASIYTGYCNDRGFTALPAQNSASTTQATSRSTSSTNTRSLSTSTNPPEEPETAPNNGSSNNKTLEIALAVVGGIAGLAIIIAAVFFRKIRQKRRQQNPVDLPTYPNNYGYMSTQQLRPSDLHRLSAETLGPPDSYSIFEVSNPMKAGNERFGMPSNTLLQLVKREHPFPMQIDSVPETKDGTVNLELHEQLQAPKVAINYHNAASFVFTIAIATVEWGGTSTGGLIAIMLGRLEMDVQECIDAYTELMSTVFEKKRGRFAIGWKGDVKARFSSKALAGAIKNVIENRGLSAETPFYVEVENEETRKCKVFVCAKAKETLHVAYLRAYRLPGRPAEKATILEAALATSAAPTFFDAVKIGQRMYVDGAMGANNPVFEVEKEAANIWCERTGHIEPLIKCFISVGTGVPRINPLSDRAWKFMTENIVKVVNETTETEQSFASRWRGHLDKRYFRFNVQQGLQGLGLAEYKEQGRIDAVTDEYLQHQNTIPLVYKCVMNLRSKKYPPTLEFLVEQAQALEEQDEKTHNGSDEMTPAEAAEVFDQANKLLNKPREAITQADLENAFKGFCRVLDAKRQQTTLAPTPKELARIYHKLMSTCLQLSHSPKLKPVQKTAHVRDAGNFGKLALQSAIESGNSDRVAQMQFYLAYIEARDVQLRMEGQGSPDQALIAKKQSASEAVSMAWATLSSIPNLDMTVYDAMAQEMTT</sequence>
<feature type="signal peptide" evidence="6">
    <location>
        <begin position="1"/>
        <end position="28"/>
    </location>
</feature>
<comment type="caution">
    <text evidence="8">The sequence shown here is derived from an EMBL/GenBank/DDBJ whole genome shotgun (WGS) entry which is preliminary data.</text>
</comment>
<dbReference type="GO" id="GO:0016020">
    <property type="term" value="C:membrane"/>
    <property type="evidence" value="ECO:0007669"/>
    <property type="project" value="TreeGrafter"/>
</dbReference>
<dbReference type="Proteomes" id="UP000288859">
    <property type="component" value="Unassembled WGS sequence"/>
</dbReference>
<evidence type="ECO:0000256" key="2">
    <source>
        <dbReference type="ARBA" id="ARBA00022963"/>
    </source>
</evidence>
<dbReference type="InterPro" id="IPR002641">
    <property type="entry name" value="PNPLA_dom"/>
</dbReference>
<keyword evidence="3" id="KW-0443">Lipid metabolism</keyword>
<keyword evidence="5" id="KW-0472">Membrane</keyword>
<reference evidence="8 9" key="1">
    <citation type="submission" date="2017-03" db="EMBL/GenBank/DDBJ databases">
        <title>Genomes of endolithic fungi from Antarctica.</title>
        <authorList>
            <person name="Coleine C."/>
            <person name="Masonjones S."/>
            <person name="Stajich J.E."/>
        </authorList>
    </citation>
    <scope>NUCLEOTIDE SEQUENCE [LARGE SCALE GENOMIC DNA]</scope>
    <source>
        <strain evidence="8 9">CCFEE 6314</strain>
    </source>
</reference>
<evidence type="ECO:0000256" key="5">
    <source>
        <dbReference type="SAM" id="Phobius"/>
    </source>
</evidence>
<name>A0A438N9U8_EXOME</name>
<evidence type="ECO:0000259" key="7">
    <source>
        <dbReference type="Pfam" id="PF01734"/>
    </source>
</evidence>
<dbReference type="OrthoDB" id="4161490at2759"/>
<keyword evidence="6" id="KW-0732">Signal</keyword>
<dbReference type="VEuPathDB" id="FungiDB:PV10_07605"/>
<dbReference type="GO" id="GO:0047499">
    <property type="term" value="F:calcium-independent phospholipase A2 activity"/>
    <property type="evidence" value="ECO:0007669"/>
    <property type="project" value="TreeGrafter"/>
</dbReference>
<evidence type="ECO:0000256" key="3">
    <source>
        <dbReference type="ARBA" id="ARBA00023098"/>
    </source>
</evidence>
<evidence type="ECO:0000256" key="1">
    <source>
        <dbReference type="ARBA" id="ARBA00022801"/>
    </source>
</evidence>
<dbReference type="GO" id="GO:0019369">
    <property type="term" value="P:arachidonate metabolic process"/>
    <property type="evidence" value="ECO:0007669"/>
    <property type="project" value="TreeGrafter"/>
</dbReference>
<dbReference type="EMBL" id="NAJM01000012">
    <property type="protein sequence ID" value="RVX72548.1"/>
    <property type="molecule type" value="Genomic_DNA"/>
</dbReference>
<organism evidence="8 9">
    <name type="scientific">Exophiala mesophila</name>
    <name type="common">Black yeast-like fungus</name>
    <dbReference type="NCBI Taxonomy" id="212818"/>
    <lineage>
        <taxon>Eukaryota</taxon>
        <taxon>Fungi</taxon>
        <taxon>Dikarya</taxon>
        <taxon>Ascomycota</taxon>
        <taxon>Pezizomycotina</taxon>
        <taxon>Eurotiomycetes</taxon>
        <taxon>Chaetothyriomycetidae</taxon>
        <taxon>Chaetothyriales</taxon>
        <taxon>Herpotrichiellaceae</taxon>
        <taxon>Exophiala</taxon>
    </lineage>
</organism>
<evidence type="ECO:0000256" key="4">
    <source>
        <dbReference type="SAM" id="MobiDB-lite"/>
    </source>
</evidence>
<dbReference type="GO" id="GO:0046486">
    <property type="term" value="P:glycerolipid metabolic process"/>
    <property type="evidence" value="ECO:0007669"/>
    <property type="project" value="UniProtKB-ARBA"/>
</dbReference>
<dbReference type="VEuPathDB" id="FungiDB:PV10_07606"/>
<evidence type="ECO:0000313" key="8">
    <source>
        <dbReference type="EMBL" id="RVX72548.1"/>
    </source>
</evidence>
<feature type="transmembrane region" description="Helical" evidence="5">
    <location>
        <begin position="184"/>
        <end position="204"/>
    </location>
</feature>
<keyword evidence="1" id="KW-0378">Hydrolase</keyword>
<dbReference type="SUPFAM" id="SSF52151">
    <property type="entry name" value="FabD/lysophospholipase-like"/>
    <property type="match status" value="1"/>
</dbReference>
<accession>A0A438N9U8</accession>
<protein>
    <recommendedName>
        <fullName evidence="7">PNPLA domain-containing protein</fullName>
    </recommendedName>
</protein>
<dbReference type="InterPro" id="IPR016035">
    <property type="entry name" value="Acyl_Trfase/lysoPLipase"/>
</dbReference>
<feature type="region of interest" description="Disordered" evidence="4">
    <location>
        <begin position="137"/>
        <end position="178"/>
    </location>
</feature>
<keyword evidence="5" id="KW-0812">Transmembrane</keyword>
<keyword evidence="5" id="KW-1133">Transmembrane helix</keyword>